<evidence type="ECO:0000313" key="2">
    <source>
        <dbReference type="Proteomes" id="UP001430584"/>
    </source>
</evidence>
<dbReference type="InterPro" id="IPR002347">
    <property type="entry name" value="SDR_fam"/>
</dbReference>
<dbReference type="InterPro" id="IPR052184">
    <property type="entry name" value="SDR_enzymes"/>
</dbReference>
<gene>
    <name evidence="1" type="ORF">SLS55_006295</name>
</gene>
<evidence type="ECO:0000313" key="1">
    <source>
        <dbReference type="EMBL" id="KAL0258791.1"/>
    </source>
</evidence>
<evidence type="ECO:0008006" key="3">
    <source>
        <dbReference type="Google" id="ProtNLM"/>
    </source>
</evidence>
<name>A0ABR3CDU3_9PEZI</name>
<dbReference type="CDD" id="cd05325">
    <property type="entry name" value="carb_red_sniffer_like_SDR_c"/>
    <property type="match status" value="1"/>
</dbReference>
<comment type="caution">
    <text evidence="1">The sequence shown here is derived from an EMBL/GenBank/DDBJ whole genome shotgun (WGS) entry which is preliminary data.</text>
</comment>
<dbReference type="PRINTS" id="PR00081">
    <property type="entry name" value="GDHRDH"/>
</dbReference>
<reference evidence="1 2" key="1">
    <citation type="submission" date="2024-02" db="EMBL/GenBank/DDBJ databases">
        <title>De novo assembly and annotation of 12 fungi associated with fruit tree decline syndrome in Ontario, Canada.</title>
        <authorList>
            <person name="Sulman M."/>
            <person name="Ellouze W."/>
            <person name="Ilyukhin E."/>
        </authorList>
    </citation>
    <scope>NUCLEOTIDE SEQUENCE [LARGE SCALE GENOMIC DNA]</scope>
    <source>
        <strain evidence="1 2">FDS-637</strain>
    </source>
</reference>
<organism evidence="1 2">
    <name type="scientific">Diplodia seriata</name>
    <dbReference type="NCBI Taxonomy" id="420778"/>
    <lineage>
        <taxon>Eukaryota</taxon>
        <taxon>Fungi</taxon>
        <taxon>Dikarya</taxon>
        <taxon>Ascomycota</taxon>
        <taxon>Pezizomycotina</taxon>
        <taxon>Dothideomycetes</taxon>
        <taxon>Dothideomycetes incertae sedis</taxon>
        <taxon>Botryosphaeriales</taxon>
        <taxon>Botryosphaeriaceae</taxon>
        <taxon>Diplodia</taxon>
    </lineage>
</organism>
<dbReference type="GeneID" id="92010380"/>
<accession>A0ABR3CDU3</accession>
<dbReference type="Gene3D" id="3.40.50.720">
    <property type="entry name" value="NAD(P)-binding Rossmann-like Domain"/>
    <property type="match status" value="1"/>
</dbReference>
<sequence length="233" mass="24835">MPTAIITGANSGIGHEFAKVLIKEGYDVHAVDVQDGEKLKSLGCKTSQLDVTSEDAIHEFKKQYGDGPLDLLLNVAGVFSVAGVIDPEHDSLSTINAGSLSKTFAVNTFGPLLLTQAFLPNVLKSSAPRLGYVSSRVGSIADNSSGGNYAYRSSKTALNMICKNLSVELKDKGVVVVILHPGMVRTAMAAQLGPVPGLVDPDEVAGKLYKILVSKKLEDTGKFWHRDGQELPW</sequence>
<dbReference type="RefSeq" id="XP_066631820.1">
    <property type="nucleotide sequence ID" value="XM_066777725.1"/>
</dbReference>
<dbReference type="EMBL" id="JAJVCZ030000006">
    <property type="protein sequence ID" value="KAL0258791.1"/>
    <property type="molecule type" value="Genomic_DNA"/>
</dbReference>
<dbReference type="PANTHER" id="PTHR45458">
    <property type="entry name" value="SHORT-CHAIN DEHYDROGENASE/REDUCTASE SDR"/>
    <property type="match status" value="1"/>
</dbReference>
<keyword evidence="2" id="KW-1185">Reference proteome</keyword>
<dbReference type="SUPFAM" id="SSF51735">
    <property type="entry name" value="NAD(P)-binding Rossmann-fold domains"/>
    <property type="match status" value="1"/>
</dbReference>
<dbReference type="Proteomes" id="UP001430584">
    <property type="component" value="Unassembled WGS sequence"/>
</dbReference>
<protein>
    <recommendedName>
        <fullName evidence="3">C-factor</fullName>
    </recommendedName>
</protein>
<proteinExistence type="predicted"/>
<dbReference type="PANTHER" id="PTHR45458:SF1">
    <property type="entry name" value="SHORT CHAIN DEHYDROGENASE"/>
    <property type="match status" value="1"/>
</dbReference>
<dbReference type="InterPro" id="IPR036291">
    <property type="entry name" value="NAD(P)-bd_dom_sf"/>
</dbReference>
<dbReference type="Pfam" id="PF00106">
    <property type="entry name" value="adh_short"/>
    <property type="match status" value="1"/>
</dbReference>